<dbReference type="Proteomes" id="UP001054837">
    <property type="component" value="Unassembled WGS sequence"/>
</dbReference>
<organism evidence="1 2">
    <name type="scientific">Caerostris darwini</name>
    <dbReference type="NCBI Taxonomy" id="1538125"/>
    <lineage>
        <taxon>Eukaryota</taxon>
        <taxon>Metazoa</taxon>
        <taxon>Ecdysozoa</taxon>
        <taxon>Arthropoda</taxon>
        <taxon>Chelicerata</taxon>
        <taxon>Arachnida</taxon>
        <taxon>Araneae</taxon>
        <taxon>Araneomorphae</taxon>
        <taxon>Entelegynae</taxon>
        <taxon>Araneoidea</taxon>
        <taxon>Araneidae</taxon>
        <taxon>Caerostris</taxon>
    </lineage>
</organism>
<evidence type="ECO:0000313" key="2">
    <source>
        <dbReference type="Proteomes" id="UP001054837"/>
    </source>
</evidence>
<keyword evidence="2" id="KW-1185">Reference proteome</keyword>
<reference evidence="1 2" key="1">
    <citation type="submission" date="2021-06" db="EMBL/GenBank/DDBJ databases">
        <title>Caerostris darwini draft genome.</title>
        <authorList>
            <person name="Kono N."/>
            <person name="Arakawa K."/>
        </authorList>
    </citation>
    <scope>NUCLEOTIDE SEQUENCE [LARGE SCALE GENOMIC DNA]</scope>
</reference>
<comment type="caution">
    <text evidence="1">The sequence shown here is derived from an EMBL/GenBank/DDBJ whole genome shotgun (WGS) entry which is preliminary data.</text>
</comment>
<evidence type="ECO:0000313" key="1">
    <source>
        <dbReference type="EMBL" id="GIY41931.1"/>
    </source>
</evidence>
<name>A0AAV4T8W3_9ARAC</name>
<dbReference type="AlphaFoldDB" id="A0AAV4T8W3"/>
<feature type="non-terminal residue" evidence="1">
    <location>
        <position position="97"/>
    </location>
</feature>
<gene>
    <name evidence="1" type="ORF">CDAR_3871</name>
</gene>
<dbReference type="EMBL" id="BPLQ01009127">
    <property type="protein sequence ID" value="GIY41931.1"/>
    <property type="molecule type" value="Genomic_DNA"/>
</dbReference>
<proteinExistence type="predicted"/>
<accession>A0AAV4T8W3</accession>
<protein>
    <submittedName>
        <fullName evidence="1">Uncharacterized protein</fullName>
    </submittedName>
</protein>
<sequence length="97" mass="11020">MLGYSVNPYEWVTNSTNLSQSYPELCFPVQHHPRFGDETTCYPYERAQSVQESCSSHSGTCASVWPPFFLVLYQPQSGQCVTLESYTFLSYAMDGLQ</sequence>